<dbReference type="Proteomes" id="UP001283361">
    <property type="component" value="Unassembled WGS sequence"/>
</dbReference>
<organism evidence="2 3">
    <name type="scientific">Elysia crispata</name>
    <name type="common">lettuce slug</name>
    <dbReference type="NCBI Taxonomy" id="231223"/>
    <lineage>
        <taxon>Eukaryota</taxon>
        <taxon>Metazoa</taxon>
        <taxon>Spiralia</taxon>
        <taxon>Lophotrochozoa</taxon>
        <taxon>Mollusca</taxon>
        <taxon>Gastropoda</taxon>
        <taxon>Heterobranchia</taxon>
        <taxon>Euthyneura</taxon>
        <taxon>Panpulmonata</taxon>
        <taxon>Sacoglossa</taxon>
        <taxon>Placobranchoidea</taxon>
        <taxon>Plakobranchidae</taxon>
        <taxon>Elysia</taxon>
    </lineage>
</organism>
<feature type="region of interest" description="Disordered" evidence="1">
    <location>
        <begin position="19"/>
        <end position="46"/>
    </location>
</feature>
<feature type="compositionally biased region" description="Basic and acidic residues" evidence="1">
    <location>
        <begin position="19"/>
        <end position="43"/>
    </location>
</feature>
<dbReference type="EMBL" id="JAWDGP010002984">
    <property type="protein sequence ID" value="KAK3778218.1"/>
    <property type="molecule type" value="Genomic_DNA"/>
</dbReference>
<reference evidence="2" key="1">
    <citation type="journal article" date="2023" name="G3 (Bethesda)">
        <title>A reference genome for the long-term kleptoplast-retaining sea slug Elysia crispata morphotype clarki.</title>
        <authorList>
            <person name="Eastman K.E."/>
            <person name="Pendleton A.L."/>
            <person name="Shaikh M.A."/>
            <person name="Suttiyut T."/>
            <person name="Ogas R."/>
            <person name="Tomko P."/>
            <person name="Gavelis G."/>
            <person name="Widhalm J.R."/>
            <person name="Wisecaver J.H."/>
        </authorList>
    </citation>
    <scope>NUCLEOTIDE SEQUENCE</scope>
    <source>
        <strain evidence="2">ECLA1</strain>
    </source>
</reference>
<evidence type="ECO:0000256" key="1">
    <source>
        <dbReference type="SAM" id="MobiDB-lite"/>
    </source>
</evidence>
<evidence type="ECO:0000313" key="3">
    <source>
        <dbReference type="Proteomes" id="UP001283361"/>
    </source>
</evidence>
<keyword evidence="3" id="KW-1185">Reference proteome</keyword>
<accession>A0AAE0ZZL0</accession>
<proteinExistence type="predicted"/>
<evidence type="ECO:0000313" key="2">
    <source>
        <dbReference type="EMBL" id="KAK3778218.1"/>
    </source>
</evidence>
<dbReference type="AlphaFoldDB" id="A0AAE0ZZL0"/>
<gene>
    <name evidence="2" type="ORF">RRG08_060145</name>
</gene>
<name>A0AAE0ZZL0_9GAST</name>
<comment type="caution">
    <text evidence="2">The sequence shown here is derived from an EMBL/GenBank/DDBJ whole genome shotgun (WGS) entry which is preliminary data.</text>
</comment>
<protein>
    <submittedName>
        <fullName evidence="2">Uncharacterized protein</fullName>
    </submittedName>
</protein>
<sequence length="110" mass="13053">MSAHPIALDVGNRLARGWHLERDGSGDSRVRGDRRRPERDPPHKQPSIFVVFLQRNKAFHFLKWALSRSSYMLAHRLRFLYRLAEVAQREARRGGREINDRVFFRNSTRQ</sequence>